<dbReference type="VEuPathDB" id="FungiDB:H257_16811"/>
<name>W4FH83_APHAT</name>
<reference evidence="1" key="1">
    <citation type="submission" date="2013-12" db="EMBL/GenBank/DDBJ databases">
        <title>The Genome Sequence of Aphanomyces astaci APO3.</title>
        <authorList>
            <consortium name="The Broad Institute Genomics Platform"/>
            <person name="Russ C."/>
            <person name="Tyler B."/>
            <person name="van West P."/>
            <person name="Dieguez-Uribeondo J."/>
            <person name="Young S.K."/>
            <person name="Zeng Q."/>
            <person name="Gargeya S."/>
            <person name="Fitzgerald M."/>
            <person name="Abouelleil A."/>
            <person name="Alvarado L."/>
            <person name="Chapman S.B."/>
            <person name="Gainer-Dewar J."/>
            <person name="Goldberg J."/>
            <person name="Griggs A."/>
            <person name="Gujja S."/>
            <person name="Hansen M."/>
            <person name="Howarth C."/>
            <person name="Imamovic A."/>
            <person name="Ireland A."/>
            <person name="Larimer J."/>
            <person name="McCowan C."/>
            <person name="Murphy C."/>
            <person name="Pearson M."/>
            <person name="Poon T.W."/>
            <person name="Priest M."/>
            <person name="Roberts A."/>
            <person name="Saif S."/>
            <person name="Shea T."/>
            <person name="Sykes S."/>
            <person name="Wortman J."/>
            <person name="Nusbaum C."/>
            <person name="Birren B."/>
        </authorList>
    </citation>
    <scope>NUCLEOTIDE SEQUENCE [LARGE SCALE GENOMIC DNA]</scope>
    <source>
        <strain evidence="1">APO3</strain>
    </source>
</reference>
<organism evidence="1">
    <name type="scientific">Aphanomyces astaci</name>
    <name type="common">Crayfish plague agent</name>
    <dbReference type="NCBI Taxonomy" id="112090"/>
    <lineage>
        <taxon>Eukaryota</taxon>
        <taxon>Sar</taxon>
        <taxon>Stramenopiles</taxon>
        <taxon>Oomycota</taxon>
        <taxon>Saprolegniomycetes</taxon>
        <taxon>Saprolegniales</taxon>
        <taxon>Verrucalvaceae</taxon>
        <taxon>Aphanomyces</taxon>
    </lineage>
</organism>
<proteinExistence type="predicted"/>
<dbReference type="RefSeq" id="XP_009843685.1">
    <property type="nucleotide sequence ID" value="XM_009845383.1"/>
</dbReference>
<dbReference type="GeneID" id="20818807"/>
<gene>
    <name evidence="1" type="ORF">H257_16811</name>
</gene>
<sequence length="129" mass="13491">MMSSTSACAPITVSVPGTAPLEVRLPMGGARVTIPMARAEAMRPSMDVNPGANMHQRVFASHSTSILAIDAMPQELALTPATSARRTIAHVHTITRHSSKNGASCTAIHTLDSAHHGCRPATSGLDYGH</sequence>
<protein>
    <submittedName>
        <fullName evidence="1">Uncharacterized protein</fullName>
    </submittedName>
</protein>
<evidence type="ECO:0000313" key="1">
    <source>
        <dbReference type="EMBL" id="ETV66882.1"/>
    </source>
</evidence>
<dbReference type="EMBL" id="KI913205">
    <property type="protein sequence ID" value="ETV66882.1"/>
    <property type="molecule type" value="Genomic_DNA"/>
</dbReference>
<accession>W4FH83</accession>
<dbReference type="AlphaFoldDB" id="W4FH83"/>